<dbReference type="PANTHER" id="PTHR43611">
    <property type="entry name" value="ALPHA-D-GLUCOSE 1-PHOSPHATE PHOSPHATASE"/>
    <property type="match status" value="1"/>
</dbReference>
<dbReference type="SFLD" id="SFLDG01129">
    <property type="entry name" value="C1.5:_HAD__Beta-PGM__Phosphata"/>
    <property type="match status" value="1"/>
</dbReference>
<dbReference type="GO" id="GO:0016787">
    <property type="term" value="F:hydrolase activity"/>
    <property type="evidence" value="ECO:0007669"/>
    <property type="project" value="UniProtKB-KW"/>
</dbReference>
<protein>
    <submittedName>
        <fullName evidence="1">HAD superfamily hydrolase (TIGR01509 family)</fullName>
    </submittedName>
</protein>
<dbReference type="PANTHER" id="PTHR43611:SF3">
    <property type="entry name" value="FLAVIN MONONUCLEOTIDE HYDROLASE 1, CHLOROPLATIC"/>
    <property type="match status" value="1"/>
</dbReference>
<dbReference type="NCBIfam" id="TIGR01509">
    <property type="entry name" value="HAD-SF-IA-v3"/>
    <property type="match status" value="1"/>
</dbReference>
<dbReference type="SFLD" id="SFLDS00003">
    <property type="entry name" value="Haloacid_Dehalogenase"/>
    <property type="match status" value="1"/>
</dbReference>
<dbReference type="InterPro" id="IPR023214">
    <property type="entry name" value="HAD_sf"/>
</dbReference>
<gene>
    <name evidence="1" type="ORF">LV83_04267</name>
</gene>
<keyword evidence="2" id="KW-1185">Reference proteome</keyword>
<dbReference type="AlphaFoldDB" id="A0A327NVZ6"/>
<dbReference type="RefSeq" id="WP_245947123.1">
    <property type="nucleotide sequence ID" value="NZ_QLLK01000024.1"/>
</dbReference>
<evidence type="ECO:0000313" key="2">
    <source>
        <dbReference type="Proteomes" id="UP000249610"/>
    </source>
</evidence>
<dbReference type="InterPro" id="IPR023198">
    <property type="entry name" value="PGP-like_dom2"/>
</dbReference>
<keyword evidence="1" id="KW-0378">Hydrolase</keyword>
<sequence>ISTYCPDPSSGESVALTECIPILIGSPYFLNITSTYSPDLSSGELVALTECALMQIGSTILLKPFVLARIRRKPWFWVCNVTYLNANTQPIFRMNNAPDVDFLIFDLGNVIVDIDYQKALNRIKEEVSSDLHEKLNGFYLTDFHKDYEVGRINSAEFRQGVRDYFQQEWNDEKVDELWNSLLLKIPVERLKLISKLREKFQVGILSNTNLIHINAVNKILQNDHGLQNFDPIFDWVFLSHEMGLAKPSVEIYEKMLVDLGTSGDRVVFFDDLIANVEGAKEVGIQAVHVTGPEVIFDYFKNV</sequence>
<dbReference type="InterPro" id="IPR006439">
    <property type="entry name" value="HAD-SF_hydro_IA"/>
</dbReference>
<reference evidence="1 2" key="1">
    <citation type="submission" date="2018-06" db="EMBL/GenBank/DDBJ databases">
        <title>Genomic Encyclopedia of Archaeal and Bacterial Type Strains, Phase II (KMG-II): from individual species to whole genera.</title>
        <authorList>
            <person name="Goeker M."/>
        </authorList>
    </citation>
    <scope>NUCLEOTIDE SEQUENCE [LARGE SCALE GENOMIC DNA]</scope>
    <source>
        <strain evidence="1 2">DSM 23446</strain>
    </source>
</reference>
<dbReference type="PRINTS" id="PR00413">
    <property type="entry name" value="HADHALOGNASE"/>
</dbReference>
<feature type="non-terminal residue" evidence="1">
    <location>
        <position position="1"/>
    </location>
</feature>
<dbReference type="Proteomes" id="UP000249610">
    <property type="component" value="Unassembled WGS sequence"/>
</dbReference>
<dbReference type="CDD" id="cd02603">
    <property type="entry name" value="HAD_sEH-N_like"/>
    <property type="match status" value="1"/>
</dbReference>
<accession>A0A327NVZ6</accession>
<comment type="caution">
    <text evidence="1">The sequence shown here is derived from an EMBL/GenBank/DDBJ whole genome shotgun (WGS) entry which is preliminary data.</text>
</comment>
<proteinExistence type="predicted"/>
<evidence type="ECO:0000313" key="1">
    <source>
        <dbReference type="EMBL" id="RAI83613.1"/>
    </source>
</evidence>
<dbReference type="Pfam" id="PF00702">
    <property type="entry name" value="Hydrolase"/>
    <property type="match status" value="1"/>
</dbReference>
<name>A0A327NVZ6_9BACT</name>
<dbReference type="Gene3D" id="3.40.50.1000">
    <property type="entry name" value="HAD superfamily/HAD-like"/>
    <property type="match status" value="1"/>
</dbReference>
<organism evidence="1 2">
    <name type="scientific">Algoriphagus yeomjeoni</name>
    <dbReference type="NCBI Taxonomy" id="291403"/>
    <lineage>
        <taxon>Bacteria</taxon>
        <taxon>Pseudomonadati</taxon>
        <taxon>Bacteroidota</taxon>
        <taxon>Cytophagia</taxon>
        <taxon>Cytophagales</taxon>
        <taxon>Cyclobacteriaceae</taxon>
        <taxon>Algoriphagus</taxon>
    </lineage>
</organism>
<dbReference type="InterPro" id="IPR036412">
    <property type="entry name" value="HAD-like_sf"/>
</dbReference>
<dbReference type="Gene3D" id="1.10.150.240">
    <property type="entry name" value="Putative phosphatase, domain 2"/>
    <property type="match status" value="1"/>
</dbReference>
<dbReference type="SUPFAM" id="SSF56784">
    <property type="entry name" value="HAD-like"/>
    <property type="match status" value="1"/>
</dbReference>
<dbReference type="EMBL" id="QLLK01000024">
    <property type="protein sequence ID" value="RAI83613.1"/>
    <property type="molecule type" value="Genomic_DNA"/>
</dbReference>